<dbReference type="AlphaFoldDB" id="A0A090ZQ16"/>
<name>A0A090ZQ16_PAEMA</name>
<dbReference type="EMBL" id="JMQA01000001">
    <property type="protein sequence ID" value="KFN12365.1"/>
    <property type="molecule type" value="Genomic_DNA"/>
</dbReference>
<reference evidence="6 8" key="1">
    <citation type="submission" date="2014-04" db="EMBL/GenBank/DDBJ databases">
        <authorList>
            <person name="Bishop-Lilly K.A."/>
            <person name="Broomall S.M."/>
            <person name="Chain P.S."/>
            <person name="Chertkov O."/>
            <person name="Coyne S.R."/>
            <person name="Daligault H.E."/>
            <person name="Davenport K.W."/>
            <person name="Erkkila T."/>
            <person name="Frey K.G."/>
            <person name="Gibbons H.S."/>
            <person name="Gu W."/>
            <person name="Jaissle J."/>
            <person name="Johnson S.L."/>
            <person name="Koroleva G.I."/>
            <person name="Ladner J.T."/>
            <person name="Lo C.-C."/>
            <person name="Minogue T.D."/>
            <person name="Munk C."/>
            <person name="Palacios G.F."/>
            <person name="Redden C.L."/>
            <person name="Rosenzweig C.N."/>
            <person name="Scholz M.B."/>
            <person name="Teshima H."/>
            <person name="Xu Y."/>
        </authorList>
    </citation>
    <scope>NUCLEOTIDE SEQUENCE [LARGE SCALE GENOMIC DNA]</scope>
    <source>
        <strain evidence="6 8">8244</strain>
    </source>
</reference>
<dbReference type="PATRIC" id="fig|44252.3.peg.15"/>
<evidence type="ECO:0000256" key="4">
    <source>
        <dbReference type="SAM" id="Coils"/>
    </source>
</evidence>
<dbReference type="Proteomes" id="UP000442469">
    <property type="component" value="Unassembled WGS sequence"/>
</dbReference>
<dbReference type="GeneID" id="77008069"/>
<dbReference type="PANTHER" id="PTHR43537:SF45">
    <property type="entry name" value="GNTR FAMILY REGULATORY PROTEIN"/>
    <property type="match status" value="1"/>
</dbReference>
<organism evidence="6 8">
    <name type="scientific">Paenibacillus macerans</name>
    <name type="common">Bacillus macerans</name>
    <dbReference type="NCBI Taxonomy" id="44252"/>
    <lineage>
        <taxon>Bacteria</taxon>
        <taxon>Bacillati</taxon>
        <taxon>Bacillota</taxon>
        <taxon>Bacilli</taxon>
        <taxon>Bacillales</taxon>
        <taxon>Paenibacillaceae</taxon>
        <taxon>Paenibacillus</taxon>
    </lineage>
</organism>
<dbReference type="Proteomes" id="UP000029278">
    <property type="component" value="Unassembled WGS sequence"/>
</dbReference>
<dbReference type="PANTHER" id="PTHR43537">
    <property type="entry name" value="TRANSCRIPTIONAL REGULATOR, GNTR FAMILY"/>
    <property type="match status" value="1"/>
</dbReference>
<dbReference type="SUPFAM" id="SSF48008">
    <property type="entry name" value="GntR ligand-binding domain-like"/>
    <property type="match status" value="1"/>
</dbReference>
<dbReference type="SMART" id="SM00895">
    <property type="entry name" value="FCD"/>
    <property type="match status" value="1"/>
</dbReference>
<accession>A0A090ZQ16</accession>
<dbReference type="Gene3D" id="1.20.120.530">
    <property type="entry name" value="GntR ligand-binding domain-like"/>
    <property type="match status" value="1"/>
</dbReference>
<dbReference type="HOGENOM" id="CLU_090588_0_0_9"/>
<keyword evidence="8" id="KW-1185">Reference proteome</keyword>
<evidence type="ECO:0000313" key="7">
    <source>
        <dbReference type="EMBL" id="MUG23524.1"/>
    </source>
</evidence>
<dbReference type="InterPro" id="IPR008920">
    <property type="entry name" value="TF_FadR/GntR_C"/>
</dbReference>
<keyword evidence="1" id="KW-0805">Transcription regulation</keyword>
<evidence type="ECO:0000259" key="5">
    <source>
        <dbReference type="SMART" id="SM00895"/>
    </source>
</evidence>
<dbReference type="STRING" id="44252.DJ90_1819"/>
<dbReference type="RefSeq" id="WP_036624019.1">
    <property type="nucleotide sequence ID" value="NZ_BGML01000001.1"/>
</dbReference>
<feature type="domain" description="GntR C-terminal" evidence="5">
    <location>
        <begin position="107"/>
        <end position="229"/>
    </location>
</feature>
<evidence type="ECO:0000256" key="3">
    <source>
        <dbReference type="ARBA" id="ARBA00023163"/>
    </source>
</evidence>
<keyword evidence="2" id="KW-0238">DNA-binding</keyword>
<reference evidence="7 9" key="2">
    <citation type="submission" date="2019-11" db="EMBL/GenBank/DDBJ databases">
        <title>Draft genome sequences of five Paenibacillus species of dairy origin.</title>
        <authorList>
            <person name="Olajide A.M."/>
            <person name="Chen S."/>
            <person name="Lapointe G."/>
        </authorList>
    </citation>
    <scope>NUCLEOTIDE SEQUENCE [LARGE SCALE GENOMIC DNA]</scope>
    <source>
        <strain evidence="7 9">3CT49</strain>
    </source>
</reference>
<dbReference type="EMBL" id="WNZZ01000009">
    <property type="protein sequence ID" value="MUG23524.1"/>
    <property type="molecule type" value="Genomic_DNA"/>
</dbReference>
<dbReference type="InterPro" id="IPR011711">
    <property type="entry name" value="GntR_C"/>
</dbReference>
<dbReference type="OrthoDB" id="9799482at2"/>
<dbReference type="Pfam" id="PF07729">
    <property type="entry name" value="FCD"/>
    <property type="match status" value="1"/>
</dbReference>
<evidence type="ECO:0000256" key="1">
    <source>
        <dbReference type="ARBA" id="ARBA00023015"/>
    </source>
</evidence>
<feature type="coiled-coil region" evidence="4">
    <location>
        <begin position="70"/>
        <end position="97"/>
    </location>
</feature>
<gene>
    <name evidence="6" type="ORF">DJ90_1819</name>
    <name evidence="7" type="ORF">GNQ08_14065</name>
</gene>
<keyword evidence="4" id="KW-0175">Coiled coil</keyword>
<protein>
    <submittedName>
        <fullName evidence="6">FCD domain protein</fullName>
    </submittedName>
    <submittedName>
        <fullName evidence="7">FCD domain-containing protein</fullName>
    </submittedName>
</protein>
<evidence type="ECO:0000313" key="9">
    <source>
        <dbReference type="Proteomes" id="UP000442469"/>
    </source>
</evidence>
<keyword evidence="3" id="KW-0804">Transcription</keyword>
<evidence type="ECO:0000313" key="6">
    <source>
        <dbReference type="EMBL" id="KFN12365.1"/>
    </source>
</evidence>
<proteinExistence type="predicted"/>
<dbReference type="GO" id="GO:0003677">
    <property type="term" value="F:DNA binding"/>
    <property type="evidence" value="ECO:0007669"/>
    <property type="project" value="UniProtKB-KW"/>
</dbReference>
<evidence type="ECO:0000256" key="2">
    <source>
        <dbReference type="ARBA" id="ARBA00023125"/>
    </source>
</evidence>
<evidence type="ECO:0000313" key="8">
    <source>
        <dbReference type="Proteomes" id="UP000029278"/>
    </source>
</evidence>
<sequence length="243" mass="27157">MIAKEYDQMKLEYELLSYLDKQETPVGATTLVLVLDKKFGLSQASIGRKLMEFDTLGYTESVGRKGRLLTAAGKERLTELNRQLAQLRDNSKLLDALKISDEQSLINILVTRRALERETAWLAATNASERDIVLLWESIALQETALSEGRIPIAEDREFHERIARAAGNPILLHALRLVWGEGAHLPATATIRKAVGSELVVDHRRIIGCIESHSPYEAASAMVNHINQLIEDVRTYFGGPRS</sequence>
<comment type="caution">
    <text evidence="6">The sequence shown here is derived from an EMBL/GenBank/DDBJ whole genome shotgun (WGS) entry which is preliminary data.</text>
</comment>